<evidence type="ECO:0000313" key="10">
    <source>
        <dbReference type="EMBL" id="CCE83528.1"/>
    </source>
</evidence>
<keyword evidence="1 6" id="KW-0547">Nucleotide-binding</keyword>
<sequence length="612" mass="69585">MLALKPIWKPRTGFRPVVSVGNILTHRSNFSSGIVRYNSVAATTSKDVDLSAFKIETVKDLAQTGVFDKSITDSLSKEKFTQLTPVQQQVILPIVTHDKGLVCRAKTGTGKTLAFALPTLQDSIKHGRLGKVRTLVIAPTRDLALQIENEYLRLIKHMPVKYKKLLTPTVHIGGKRTIFNSKRISSIAIATPGRLNDNLNNEMFKEAFDSLRYRIYDEGDRLLDQGFERELYEINEKLRESRTVDSNLVPLLFSATVNDRVHNFALKSIGRNYDFINTVNENEPEAHENIEQILVKTDGIDESFKGALCFSVKTITESNGKVIVFLPTINAANWFFSAVKEAYFSGDRRKSRNRPAIVLLHGKKTQSAREIAVSKFRTNATGILVTTDVAARGLDFKDVSHVVQMTPSMSLSDYIHKIGRTARAGAHGQAILYSTRSEEKYVNALEKEKGIKFSHVVQYSDQAKEEDEVFFEQLGDLSPEFQDCIRSLLSYYKQVSSVFGIPFRKYLDSLLVYYRSILNDSSAKFPFGRKFSLGILSIPDRVASSYFSDGDRQFRSRDNFNQFTSYNKYGGRGDDRNRYDSRNKFDGRNKFDNGRRFDRPKKTFKRSNRFDD</sequence>
<keyword evidence="2 6" id="KW-0378">Hydrolase</keyword>
<dbReference type="Proteomes" id="UP000005222">
    <property type="component" value="Chromosome L"/>
</dbReference>
<evidence type="ECO:0000256" key="7">
    <source>
        <dbReference type="SAM" id="MobiDB-lite"/>
    </source>
</evidence>
<dbReference type="GO" id="GO:0005524">
    <property type="term" value="F:ATP binding"/>
    <property type="evidence" value="ECO:0007669"/>
    <property type="project" value="UniProtKB-UniRule"/>
</dbReference>
<evidence type="ECO:0000256" key="3">
    <source>
        <dbReference type="ARBA" id="ARBA00022806"/>
    </source>
</evidence>
<dbReference type="EMBL" id="FO082049">
    <property type="protein sequence ID" value="CCE83528.1"/>
    <property type="molecule type" value="Genomic_DNA"/>
</dbReference>
<dbReference type="Gene3D" id="3.40.50.300">
    <property type="entry name" value="P-loop containing nucleotide triphosphate hydrolases"/>
    <property type="match status" value="2"/>
</dbReference>
<keyword evidence="4 6" id="KW-0067">ATP-binding</keyword>
<feature type="domain" description="Helicase C-terminal" evidence="9">
    <location>
        <begin position="289"/>
        <end position="465"/>
    </location>
</feature>
<dbReference type="CDD" id="cd18787">
    <property type="entry name" value="SF2_C_DEAD"/>
    <property type="match status" value="1"/>
</dbReference>
<dbReference type="GO" id="GO:0003724">
    <property type="term" value="F:RNA helicase activity"/>
    <property type="evidence" value="ECO:0007669"/>
    <property type="project" value="UniProtKB-EC"/>
</dbReference>
<feature type="region of interest" description="Disordered" evidence="7">
    <location>
        <begin position="571"/>
        <end position="612"/>
    </location>
</feature>
<dbReference type="GO" id="GO:0016787">
    <property type="term" value="F:hydrolase activity"/>
    <property type="evidence" value="ECO:0007669"/>
    <property type="project" value="UniProtKB-KW"/>
</dbReference>
<protein>
    <recommendedName>
        <fullName evidence="6">ATP-dependent RNA helicase</fullName>
        <ecNumber evidence="6">3.6.4.13</ecNumber>
    </recommendedName>
</protein>
<feature type="compositionally biased region" description="Basic and acidic residues" evidence="7">
    <location>
        <begin position="571"/>
        <end position="601"/>
    </location>
</feature>
<keyword evidence="12" id="KW-1185">Reference proteome</keyword>
<comment type="function">
    <text evidence="6">RNA helicase.</text>
</comment>
<evidence type="ECO:0000256" key="6">
    <source>
        <dbReference type="RuleBase" id="RU365068"/>
    </source>
</evidence>
<dbReference type="eggNOG" id="KOG0342">
    <property type="taxonomic scope" value="Eukaryota"/>
</dbReference>
<evidence type="ECO:0000259" key="8">
    <source>
        <dbReference type="PROSITE" id="PS51192"/>
    </source>
</evidence>
<comment type="catalytic activity">
    <reaction evidence="6">
        <text>ATP + H2O = ADP + phosphate + H(+)</text>
        <dbReference type="Rhea" id="RHEA:13065"/>
        <dbReference type="ChEBI" id="CHEBI:15377"/>
        <dbReference type="ChEBI" id="CHEBI:15378"/>
        <dbReference type="ChEBI" id="CHEBI:30616"/>
        <dbReference type="ChEBI" id="CHEBI:43474"/>
        <dbReference type="ChEBI" id="CHEBI:456216"/>
        <dbReference type="EC" id="3.6.4.13"/>
    </reaction>
</comment>
<dbReference type="AlphaFoldDB" id="G8YAE5"/>
<reference evidence="12" key="2">
    <citation type="journal article" date="2012" name="G3 (Bethesda)">
        <title>Pichia sorbitophila, an interspecies yeast hybrid reveals early steps of genome resolution following polyploidization.</title>
        <authorList>
            <person name="Leh Louis V."/>
            <person name="Despons L."/>
            <person name="Friedrich A."/>
            <person name="Martin T."/>
            <person name="Durrens P."/>
            <person name="Casaregola S."/>
            <person name="Neuveglise C."/>
            <person name="Fairhead C."/>
            <person name="Marck C."/>
            <person name="Cruz J.A."/>
            <person name="Straub M.L."/>
            <person name="Kugler V."/>
            <person name="Sacerdot C."/>
            <person name="Uzunov Z."/>
            <person name="Thierry A."/>
            <person name="Weiss S."/>
            <person name="Bleykasten C."/>
            <person name="De Montigny J."/>
            <person name="Jacques N."/>
            <person name="Jung P."/>
            <person name="Lemaire M."/>
            <person name="Mallet S."/>
            <person name="Morel G."/>
            <person name="Richard G.F."/>
            <person name="Sarkar A."/>
            <person name="Savel G."/>
            <person name="Schacherer J."/>
            <person name="Seret M.L."/>
            <person name="Talla E."/>
            <person name="Samson G."/>
            <person name="Jubin C."/>
            <person name="Poulain J."/>
            <person name="Vacherie B."/>
            <person name="Barbe V."/>
            <person name="Pelletier E."/>
            <person name="Sherman D.J."/>
            <person name="Westhof E."/>
            <person name="Weissenbach J."/>
            <person name="Baret P.V."/>
            <person name="Wincker P."/>
            <person name="Gaillardin C."/>
            <person name="Dujon B."/>
            <person name="Souciet J.L."/>
        </authorList>
    </citation>
    <scope>NUCLEOTIDE SEQUENCE [LARGE SCALE GENOMIC DNA]</scope>
    <source>
        <strain evidence="12">ATCC MYA-4447 / BCRC 22081 / CBS 7064 / NBRC 10061 / NRRL Y-12695</strain>
    </source>
</reference>
<comment type="similarity">
    <text evidence="6">Belongs to the DEAD box helicase family.</text>
</comment>
<dbReference type="PROSITE" id="PS51192">
    <property type="entry name" value="HELICASE_ATP_BIND_1"/>
    <property type="match status" value="1"/>
</dbReference>
<accession>G8YAE5</accession>
<evidence type="ECO:0000259" key="9">
    <source>
        <dbReference type="PROSITE" id="PS51194"/>
    </source>
</evidence>
<dbReference type="PROSITE" id="PS51194">
    <property type="entry name" value="HELICASE_CTER"/>
    <property type="match status" value="1"/>
</dbReference>
<dbReference type="SMART" id="SM00490">
    <property type="entry name" value="HELICc"/>
    <property type="match status" value="1"/>
</dbReference>
<dbReference type="PANTHER" id="PTHR24031">
    <property type="entry name" value="RNA HELICASE"/>
    <property type="match status" value="1"/>
</dbReference>
<gene>
    <name evidence="10" type="primary">Piso0_004106</name>
    <name evidence="10" type="ORF">GNLVRS01_PISO0K09580g</name>
    <name evidence="11" type="ORF">GNLVRS01_PISO0L09581g</name>
</gene>
<dbReference type="SMART" id="SM00487">
    <property type="entry name" value="DEXDc"/>
    <property type="match status" value="1"/>
</dbReference>
<dbReference type="InterPro" id="IPR011545">
    <property type="entry name" value="DEAD/DEAH_box_helicase_dom"/>
</dbReference>
<dbReference type="STRING" id="559304.G8YAE5"/>
<dbReference type="OMA" id="SCKTIST"/>
<dbReference type="HOGENOM" id="CLU_003041_26_6_1"/>
<dbReference type="GO" id="GO:0003723">
    <property type="term" value="F:RNA binding"/>
    <property type="evidence" value="ECO:0007669"/>
    <property type="project" value="UniProtKB-UniRule"/>
</dbReference>
<dbReference type="Pfam" id="PF00270">
    <property type="entry name" value="DEAD"/>
    <property type="match status" value="1"/>
</dbReference>
<evidence type="ECO:0000256" key="5">
    <source>
        <dbReference type="ARBA" id="ARBA00022884"/>
    </source>
</evidence>
<evidence type="ECO:0000256" key="2">
    <source>
        <dbReference type="ARBA" id="ARBA00022801"/>
    </source>
</evidence>
<keyword evidence="5 6" id="KW-0694">RNA-binding</keyword>
<dbReference type="Proteomes" id="UP000005222">
    <property type="component" value="Chromosome K"/>
</dbReference>
<dbReference type="EC" id="3.6.4.13" evidence="6"/>
<dbReference type="InterPro" id="IPR001650">
    <property type="entry name" value="Helicase_C-like"/>
</dbReference>
<dbReference type="FunCoup" id="G8YAE5">
    <property type="interactions" value="368"/>
</dbReference>
<dbReference type="SUPFAM" id="SSF52540">
    <property type="entry name" value="P-loop containing nucleoside triphosphate hydrolases"/>
    <property type="match status" value="1"/>
</dbReference>
<dbReference type="Pfam" id="PF00271">
    <property type="entry name" value="Helicase_C"/>
    <property type="match status" value="1"/>
</dbReference>
<feature type="domain" description="Helicase ATP-binding" evidence="8">
    <location>
        <begin position="92"/>
        <end position="275"/>
    </location>
</feature>
<comment type="domain">
    <text evidence="6">The Q motif is unique to and characteristic of the DEAD box family of RNA helicases and controls ATP binding and hydrolysis.</text>
</comment>
<keyword evidence="3 6" id="KW-0347">Helicase</keyword>
<evidence type="ECO:0000313" key="12">
    <source>
        <dbReference type="Proteomes" id="UP000005222"/>
    </source>
</evidence>
<reference evidence="10" key="1">
    <citation type="submission" date="2011-10" db="EMBL/GenBank/DDBJ databases">
        <authorList>
            <person name="Genoscope - CEA"/>
        </authorList>
    </citation>
    <scope>NUCLEOTIDE SEQUENCE</scope>
</reference>
<dbReference type="InterPro" id="IPR027417">
    <property type="entry name" value="P-loop_NTPase"/>
</dbReference>
<evidence type="ECO:0000313" key="11">
    <source>
        <dbReference type="EMBL" id="CCE84559.1"/>
    </source>
</evidence>
<dbReference type="EMBL" id="FO082048">
    <property type="protein sequence ID" value="CCE84559.1"/>
    <property type="molecule type" value="Genomic_DNA"/>
</dbReference>
<name>G8YAE5_PICSO</name>
<dbReference type="OrthoDB" id="193716at2759"/>
<feature type="compositionally biased region" description="Basic residues" evidence="7">
    <location>
        <begin position="602"/>
        <end position="612"/>
    </location>
</feature>
<evidence type="ECO:0000256" key="1">
    <source>
        <dbReference type="ARBA" id="ARBA00022741"/>
    </source>
</evidence>
<proteinExistence type="inferred from homology"/>
<dbReference type="InParanoid" id="G8YAE5"/>
<dbReference type="InterPro" id="IPR014001">
    <property type="entry name" value="Helicase_ATP-bd"/>
</dbReference>
<evidence type="ECO:0000256" key="4">
    <source>
        <dbReference type="ARBA" id="ARBA00022840"/>
    </source>
</evidence>
<organism evidence="10 12">
    <name type="scientific">Pichia sorbitophila (strain ATCC MYA-4447 / BCRC 22081 / CBS 7064 / NBRC 10061 / NRRL Y-12695)</name>
    <name type="common">Hybrid yeast</name>
    <dbReference type="NCBI Taxonomy" id="559304"/>
    <lineage>
        <taxon>Eukaryota</taxon>
        <taxon>Fungi</taxon>
        <taxon>Dikarya</taxon>
        <taxon>Ascomycota</taxon>
        <taxon>Saccharomycotina</taxon>
        <taxon>Pichiomycetes</taxon>
        <taxon>Debaryomycetaceae</taxon>
        <taxon>Millerozyma</taxon>
    </lineage>
</organism>